<dbReference type="EMBL" id="JABWDY010039612">
    <property type="protein sequence ID" value="KAF5178785.1"/>
    <property type="molecule type" value="Genomic_DNA"/>
</dbReference>
<dbReference type="PANTHER" id="PTHR31672:SF13">
    <property type="entry name" value="F-BOX PROTEIN CPR30-LIKE"/>
    <property type="match status" value="1"/>
</dbReference>
<dbReference type="InterPro" id="IPR017451">
    <property type="entry name" value="F-box-assoc_interact_dom"/>
</dbReference>
<protein>
    <recommendedName>
        <fullName evidence="1">F-box associated beta-propeller type 1 domain-containing protein</fullName>
    </recommendedName>
</protein>
<keyword evidence="3" id="KW-1185">Reference proteome</keyword>
<dbReference type="AlphaFoldDB" id="A0A7J6V3R7"/>
<evidence type="ECO:0000313" key="2">
    <source>
        <dbReference type="EMBL" id="KAF5178785.1"/>
    </source>
</evidence>
<evidence type="ECO:0000313" key="3">
    <source>
        <dbReference type="Proteomes" id="UP000554482"/>
    </source>
</evidence>
<dbReference type="Proteomes" id="UP000554482">
    <property type="component" value="Unassembled WGS sequence"/>
</dbReference>
<feature type="domain" description="F-box associated beta-propeller type 1" evidence="1">
    <location>
        <begin position="31"/>
        <end position="233"/>
    </location>
</feature>
<dbReference type="OrthoDB" id="591557at2759"/>
<sequence length="269" mass="30975">MIPQHPILDKPAPSFGPPLYLSYGFFCDSISCDYKLLKIITLYDSSRCYSQVMVYSFGENCWTRIGDIPYMCLTPKAGKLVNGVIHWLAFNAKFTRVLVAFESATKTFSVVSLPEYFDNISVELTELAGCISLVRRDKMCEVWLLKNYDRKESWTWTKLFAINPPDSMYNFNPLYITSKGDLLVQICGKGLFLYNQERLRQIDIVEKHPAIAISNETEDRFWMWQLNYFDSLTGFEISDGEYKNSSGERSSPAHMKLRKDAGVLFSETQ</sequence>
<name>A0A7J6V3R7_THATH</name>
<organism evidence="2 3">
    <name type="scientific">Thalictrum thalictroides</name>
    <name type="common">Rue-anemone</name>
    <name type="synonym">Anemone thalictroides</name>
    <dbReference type="NCBI Taxonomy" id="46969"/>
    <lineage>
        <taxon>Eukaryota</taxon>
        <taxon>Viridiplantae</taxon>
        <taxon>Streptophyta</taxon>
        <taxon>Embryophyta</taxon>
        <taxon>Tracheophyta</taxon>
        <taxon>Spermatophyta</taxon>
        <taxon>Magnoliopsida</taxon>
        <taxon>Ranunculales</taxon>
        <taxon>Ranunculaceae</taxon>
        <taxon>Thalictroideae</taxon>
        <taxon>Thalictrum</taxon>
    </lineage>
</organism>
<dbReference type="InterPro" id="IPR050796">
    <property type="entry name" value="SCF_F-box_component"/>
</dbReference>
<reference evidence="2 3" key="1">
    <citation type="submission" date="2020-06" db="EMBL/GenBank/DDBJ databases">
        <title>Transcriptomic and genomic resources for Thalictrum thalictroides and T. hernandezii: Facilitating candidate gene discovery in an emerging model plant lineage.</title>
        <authorList>
            <person name="Arias T."/>
            <person name="Riano-Pachon D.M."/>
            <person name="Di Stilio V.S."/>
        </authorList>
    </citation>
    <scope>NUCLEOTIDE SEQUENCE [LARGE SCALE GENOMIC DNA]</scope>
    <source>
        <strain evidence="3">cv. WT478/WT964</strain>
        <tissue evidence="2">Leaves</tissue>
    </source>
</reference>
<dbReference type="PANTHER" id="PTHR31672">
    <property type="entry name" value="BNACNNG10540D PROTEIN"/>
    <property type="match status" value="1"/>
</dbReference>
<proteinExistence type="predicted"/>
<dbReference type="Pfam" id="PF07734">
    <property type="entry name" value="FBA_1"/>
    <property type="match status" value="1"/>
</dbReference>
<dbReference type="InterPro" id="IPR006527">
    <property type="entry name" value="F-box-assoc_dom_typ1"/>
</dbReference>
<gene>
    <name evidence="2" type="ORF">FRX31_031633</name>
</gene>
<comment type="caution">
    <text evidence="2">The sequence shown here is derived from an EMBL/GenBank/DDBJ whole genome shotgun (WGS) entry which is preliminary data.</text>
</comment>
<dbReference type="NCBIfam" id="TIGR01640">
    <property type="entry name" value="F_box_assoc_1"/>
    <property type="match status" value="1"/>
</dbReference>
<accession>A0A7J6V3R7</accession>
<evidence type="ECO:0000259" key="1">
    <source>
        <dbReference type="Pfam" id="PF07734"/>
    </source>
</evidence>